<name>A0ABT4CGJ7_9ACTN</name>
<proteinExistence type="predicted"/>
<keyword evidence="2" id="KW-0808">Transferase</keyword>
<dbReference type="SUPFAM" id="SSF53756">
    <property type="entry name" value="UDP-Glycosyltransferase/glycogen phosphorylase"/>
    <property type="match status" value="1"/>
</dbReference>
<keyword evidence="6" id="KW-1185">Reference proteome</keyword>
<dbReference type="InterPro" id="IPR050194">
    <property type="entry name" value="Glycosyltransferase_grp1"/>
</dbReference>
<keyword evidence="1" id="KW-0328">Glycosyltransferase</keyword>
<dbReference type="RefSeq" id="WP_268112083.1">
    <property type="nucleotide sequence ID" value="NZ_JAPPUX010000003.1"/>
</dbReference>
<evidence type="ECO:0000259" key="3">
    <source>
        <dbReference type="Pfam" id="PF00534"/>
    </source>
</evidence>
<comment type="caution">
    <text evidence="5">The sequence shown here is derived from an EMBL/GenBank/DDBJ whole genome shotgun (WGS) entry which is preliminary data.</text>
</comment>
<dbReference type="Gene3D" id="3.40.50.2000">
    <property type="entry name" value="Glycogen Phosphorylase B"/>
    <property type="match status" value="2"/>
</dbReference>
<dbReference type="EMBL" id="JAPPUX010000003">
    <property type="protein sequence ID" value="MCY4727124.1"/>
    <property type="molecule type" value="Genomic_DNA"/>
</dbReference>
<evidence type="ECO:0000256" key="2">
    <source>
        <dbReference type="ARBA" id="ARBA00022679"/>
    </source>
</evidence>
<organism evidence="5 6">
    <name type="scientific">Nocardioides pini</name>
    <dbReference type="NCBI Taxonomy" id="2975053"/>
    <lineage>
        <taxon>Bacteria</taxon>
        <taxon>Bacillati</taxon>
        <taxon>Actinomycetota</taxon>
        <taxon>Actinomycetes</taxon>
        <taxon>Propionibacteriales</taxon>
        <taxon>Nocardioidaceae</taxon>
        <taxon>Nocardioides</taxon>
    </lineage>
</organism>
<gene>
    <name evidence="5" type="ORF">NYO98_12625</name>
</gene>
<protein>
    <submittedName>
        <fullName evidence="5">Glycosyltransferase family 4 protein</fullName>
    </submittedName>
</protein>
<evidence type="ECO:0000256" key="1">
    <source>
        <dbReference type="ARBA" id="ARBA00022676"/>
    </source>
</evidence>
<dbReference type="InterPro" id="IPR001296">
    <property type="entry name" value="Glyco_trans_1"/>
</dbReference>
<evidence type="ECO:0000313" key="5">
    <source>
        <dbReference type="EMBL" id="MCY4727124.1"/>
    </source>
</evidence>
<dbReference type="PANTHER" id="PTHR45947">
    <property type="entry name" value="SULFOQUINOVOSYL TRANSFERASE SQD2"/>
    <property type="match status" value="1"/>
</dbReference>
<accession>A0ABT4CGJ7</accession>
<dbReference type="Proteomes" id="UP001074726">
    <property type="component" value="Unassembled WGS sequence"/>
</dbReference>
<sequence>MAVTGMETCAVNGVGYSRRAPRVVPAPRRAEVPRAEPPLRIAQVAPLYEAVPPGAYGGTERVIATLCDGLVAQGHDVTLFGPATSDTKARLEAFEQPLRERFSADEMVDVAPHLHLAMLAELATRAGDFDVIHSHLDVLTLPFTRLMDTPTVLTLHGRLDLDVVRELLPRYGSVPLVSISNDQRRAVSDLDLTWAATVHNGLELDHYREVPHDTDGYLGFVGRIAEEKGPLTAIEVSRRTGVPLRIAAKVDPTDVSYYEGEVRPRMGAHVRFVGEIAEDEKPTFYACARATLFPSDWPEPFGLVMIESLAAGTPVIALRRGSVPEVIEHGVTGFICDDEDEMVQAVHRVGEIDPEACRRAAARFGAERMCRGYVDVYRSLIDRSARRTLTTPARHLLPGIGKR</sequence>
<evidence type="ECO:0000259" key="4">
    <source>
        <dbReference type="Pfam" id="PF13439"/>
    </source>
</evidence>
<dbReference type="CDD" id="cd03802">
    <property type="entry name" value="GT4_AviGT4-like"/>
    <property type="match status" value="1"/>
</dbReference>
<feature type="domain" description="Glycosyltransferase subfamily 4-like N-terminal" evidence="4">
    <location>
        <begin position="56"/>
        <end position="171"/>
    </location>
</feature>
<reference evidence="5" key="1">
    <citation type="submission" date="2022-08" db="EMBL/GenBank/DDBJ databases">
        <title>Genome sequencing of Nocardioides sp. STR2.</title>
        <authorList>
            <person name="So Y."/>
        </authorList>
    </citation>
    <scope>NUCLEOTIDE SEQUENCE</scope>
    <source>
        <strain evidence="5">STR2</strain>
    </source>
</reference>
<dbReference type="InterPro" id="IPR028098">
    <property type="entry name" value="Glyco_trans_4-like_N"/>
</dbReference>
<dbReference type="PANTHER" id="PTHR45947:SF13">
    <property type="entry name" value="TRANSFERASE"/>
    <property type="match status" value="1"/>
</dbReference>
<evidence type="ECO:0000313" key="6">
    <source>
        <dbReference type="Proteomes" id="UP001074726"/>
    </source>
</evidence>
<dbReference type="Pfam" id="PF00534">
    <property type="entry name" value="Glycos_transf_1"/>
    <property type="match status" value="1"/>
</dbReference>
<feature type="domain" description="Glycosyl transferase family 1" evidence="3">
    <location>
        <begin position="213"/>
        <end position="351"/>
    </location>
</feature>
<dbReference type="Pfam" id="PF13439">
    <property type="entry name" value="Glyco_transf_4"/>
    <property type="match status" value="1"/>
</dbReference>